<comment type="catalytic activity">
    <reaction evidence="9">
        <text>a 1-acyl-sn-glycero-3-phosphocholine + H2O = sn-glycerol 3-phosphocholine + a fatty acid + H(+)</text>
        <dbReference type="Rhea" id="RHEA:15177"/>
        <dbReference type="ChEBI" id="CHEBI:15377"/>
        <dbReference type="ChEBI" id="CHEBI:15378"/>
        <dbReference type="ChEBI" id="CHEBI:16870"/>
        <dbReference type="ChEBI" id="CHEBI:28868"/>
        <dbReference type="ChEBI" id="CHEBI:58168"/>
        <dbReference type="EC" id="3.1.1.5"/>
    </reaction>
</comment>
<keyword evidence="7" id="KW-0325">Glycoprotein</keyword>
<dbReference type="PANTHER" id="PTHR10728:SF33">
    <property type="entry name" value="LYSOPHOSPHOLIPASE 1-RELATED"/>
    <property type="match status" value="1"/>
</dbReference>
<dbReference type="PANTHER" id="PTHR10728">
    <property type="entry name" value="CYTOSOLIC PHOSPHOLIPASE A2"/>
    <property type="match status" value="1"/>
</dbReference>
<name>A0A0L6VLI4_9BASI</name>
<keyword evidence="6 8" id="KW-0443">Lipid metabolism</keyword>
<evidence type="ECO:0000259" key="10">
    <source>
        <dbReference type="PROSITE" id="PS51210"/>
    </source>
</evidence>
<dbReference type="SMART" id="SM00022">
    <property type="entry name" value="PLAc"/>
    <property type="match status" value="1"/>
</dbReference>
<evidence type="ECO:0000256" key="8">
    <source>
        <dbReference type="PROSITE-ProRule" id="PRU00555"/>
    </source>
</evidence>
<dbReference type="AlphaFoldDB" id="A0A0L6VLI4"/>
<dbReference type="Gene3D" id="3.40.1090.10">
    <property type="entry name" value="Cytosolic phospholipase A2 catalytic domain"/>
    <property type="match status" value="1"/>
</dbReference>
<dbReference type="EC" id="3.1.1.5" evidence="2 9"/>
<comment type="similarity">
    <text evidence="1 9">Belongs to the lysophospholipase family.</text>
</comment>
<dbReference type="GO" id="GO:0004622">
    <property type="term" value="F:phosphatidylcholine lysophospholipase activity"/>
    <property type="evidence" value="ECO:0007669"/>
    <property type="project" value="UniProtKB-EC"/>
</dbReference>
<keyword evidence="5 8" id="KW-0442">Lipid degradation</keyword>
<dbReference type="OrthoDB" id="2499102at2759"/>
<evidence type="ECO:0000256" key="7">
    <source>
        <dbReference type="ARBA" id="ARBA00023180"/>
    </source>
</evidence>
<dbReference type="PROSITE" id="PS51210">
    <property type="entry name" value="PLA2C"/>
    <property type="match status" value="1"/>
</dbReference>
<evidence type="ECO:0000256" key="5">
    <source>
        <dbReference type="ARBA" id="ARBA00022963"/>
    </source>
</evidence>
<evidence type="ECO:0000256" key="6">
    <source>
        <dbReference type="ARBA" id="ARBA00023098"/>
    </source>
</evidence>
<feature type="signal peptide" evidence="9">
    <location>
        <begin position="1"/>
        <end position="27"/>
    </location>
</feature>
<comment type="caution">
    <text evidence="11">The sequence shown here is derived from an EMBL/GenBank/DDBJ whole genome shotgun (WGS) entry which is preliminary data.</text>
</comment>
<keyword evidence="12" id="KW-1185">Reference proteome</keyword>
<evidence type="ECO:0000256" key="2">
    <source>
        <dbReference type="ARBA" id="ARBA00013274"/>
    </source>
</evidence>
<feature type="domain" description="PLA2c" evidence="10">
    <location>
        <begin position="50"/>
        <end position="575"/>
    </location>
</feature>
<dbReference type="STRING" id="27349.A0A0L6VLI4"/>
<evidence type="ECO:0000256" key="1">
    <source>
        <dbReference type="ARBA" id="ARBA00008780"/>
    </source>
</evidence>
<dbReference type="GO" id="GO:0046475">
    <property type="term" value="P:glycerophospholipid catabolic process"/>
    <property type="evidence" value="ECO:0007669"/>
    <property type="project" value="TreeGrafter"/>
</dbReference>
<keyword evidence="4 8" id="KW-0378">Hydrolase</keyword>
<dbReference type="VEuPathDB" id="FungiDB:VP01_1376g3"/>
<protein>
    <recommendedName>
        <fullName evidence="2 9">Lysophospholipase</fullName>
        <ecNumber evidence="2 9">3.1.1.5</ecNumber>
    </recommendedName>
</protein>
<organism evidence="11 12">
    <name type="scientific">Puccinia sorghi</name>
    <dbReference type="NCBI Taxonomy" id="27349"/>
    <lineage>
        <taxon>Eukaryota</taxon>
        <taxon>Fungi</taxon>
        <taxon>Dikarya</taxon>
        <taxon>Basidiomycota</taxon>
        <taxon>Pucciniomycotina</taxon>
        <taxon>Pucciniomycetes</taxon>
        <taxon>Pucciniales</taxon>
        <taxon>Pucciniaceae</taxon>
        <taxon>Puccinia</taxon>
    </lineage>
</organism>
<evidence type="ECO:0000313" key="12">
    <source>
        <dbReference type="Proteomes" id="UP000037035"/>
    </source>
</evidence>
<keyword evidence="3 9" id="KW-0732">Signal</keyword>
<dbReference type="SUPFAM" id="SSF52151">
    <property type="entry name" value="FabD/lysophospholipase-like"/>
    <property type="match status" value="1"/>
</dbReference>
<dbReference type="EMBL" id="LAVV01004187">
    <property type="protein sequence ID" value="KNZ61636.1"/>
    <property type="molecule type" value="Genomic_DNA"/>
</dbReference>
<reference evidence="11 12" key="1">
    <citation type="submission" date="2015-08" db="EMBL/GenBank/DDBJ databases">
        <title>Next Generation Sequencing and Analysis of the Genome of Puccinia sorghi L Schw, the Causal Agent of Maize Common Rust.</title>
        <authorList>
            <person name="Rochi L."/>
            <person name="Burguener G."/>
            <person name="Darino M."/>
            <person name="Turjanski A."/>
            <person name="Kreff E."/>
            <person name="Dieguez M.J."/>
            <person name="Sacco F."/>
        </authorList>
    </citation>
    <scope>NUCLEOTIDE SEQUENCE [LARGE SCALE GENOMIC DNA]</scope>
    <source>
        <strain evidence="11 12">RO10H11247</strain>
    </source>
</reference>
<evidence type="ECO:0000256" key="3">
    <source>
        <dbReference type="ARBA" id="ARBA00022729"/>
    </source>
</evidence>
<proteinExistence type="inferred from homology"/>
<gene>
    <name evidence="11" type="ORF">VP01_1376g3</name>
</gene>
<dbReference type="GO" id="GO:0004623">
    <property type="term" value="F:phospholipase A2 activity"/>
    <property type="evidence" value="ECO:0007669"/>
    <property type="project" value="TreeGrafter"/>
</dbReference>
<evidence type="ECO:0000256" key="9">
    <source>
        <dbReference type="RuleBase" id="RU362103"/>
    </source>
</evidence>
<dbReference type="InterPro" id="IPR002642">
    <property type="entry name" value="LysoPLipase_cat_dom"/>
</dbReference>
<accession>A0A0L6VLI4</accession>
<evidence type="ECO:0000313" key="11">
    <source>
        <dbReference type="EMBL" id="KNZ61636.1"/>
    </source>
</evidence>
<evidence type="ECO:0000256" key="4">
    <source>
        <dbReference type="ARBA" id="ARBA00022801"/>
    </source>
</evidence>
<dbReference type="InterPro" id="IPR016035">
    <property type="entry name" value="Acyl_Trfase/lysoPLipase"/>
</dbReference>
<dbReference type="Proteomes" id="UP000037035">
    <property type="component" value="Unassembled WGS sequence"/>
</dbReference>
<sequence length="575" mass="63677">MRTLSPPKTLLWGLILLVGYFQRSSQAADSGANPYAPVPPPRSYAPERVACPANLSVSTPSTYPWPTSPAEQAYVTSKAAKSLNRWEEYLTRAKLTGFDVQAFLHNSTRDGGPVAGRNLPNVAFSLSGGGNRALLYAASILDAFDARNPLAVQARTAGVLQLANFATGLSASSWLLASWADANFIRFPQLANNAWRTAFNHHYFSWKRIKHYPRYYRDLRLKKKAGFHVSMVEDDPQAGRTLTLSSMRYKSEYLNHSFPFPILVTTSRKEEGIDIDLDSPIYEFTPEDINVWHPSLNASFPIEFLGSQTGAVTNKATNCVIGFDNLGSGASSNIFSYQVPNPFMGQGLGPVPGTGFPDGEREDLLLADGAMAQESMPLFPLLQPSRMVDVIMAVDSTVDNRAFDDPNQKGCSSSLSPIISPSPNPLIREKLRAVPNGTSLYRTSLKLQQEGYRSYKFPEIPETYHNSTFTDRGYHRRPTFFGCDQDAPLVIYIPNHYVSHDTSQSTMQAVYTREDVQGFFQNGFYVATQTHPSQNDPEWPACLACAIIDRQIARNRSPRTPQCAACFSKYCAASP</sequence>
<dbReference type="Pfam" id="PF01735">
    <property type="entry name" value="PLA2_B"/>
    <property type="match status" value="2"/>
</dbReference>
<dbReference type="GO" id="GO:0005829">
    <property type="term" value="C:cytosol"/>
    <property type="evidence" value="ECO:0007669"/>
    <property type="project" value="TreeGrafter"/>
</dbReference>
<feature type="chain" id="PRO_5005394553" description="Lysophospholipase" evidence="9">
    <location>
        <begin position="28"/>
        <end position="575"/>
    </location>
</feature>